<dbReference type="PANTHER" id="PTHR30531:SF12">
    <property type="entry name" value="FLAGELLAR BIOSYNTHETIC PROTEIN FLHB"/>
    <property type="match status" value="1"/>
</dbReference>
<evidence type="ECO:0000256" key="10">
    <source>
        <dbReference type="ARBA" id="ARBA00023136"/>
    </source>
</evidence>
<evidence type="ECO:0000256" key="12">
    <source>
        <dbReference type="RuleBase" id="RU364091"/>
    </source>
</evidence>
<comment type="subcellular location">
    <subcellularLocation>
        <location evidence="1">Cell membrane</location>
        <topology evidence="1">Multi-pass membrane protein</topology>
    </subcellularLocation>
</comment>
<evidence type="ECO:0000256" key="9">
    <source>
        <dbReference type="ARBA" id="ARBA00022989"/>
    </source>
</evidence>
<feature type="transmembrane region" description="Helical" evidence="12">
    <location>
        <begin position="192"/>
        <end position="214"/>
    </location>
</feature>
<keyword evidence="14" id="KW-0966">Cell projection</keyword>
<evidence type="ECO:0000256" key="11">
    <source>
        <dbReference type="ARBA" id="ARBA00023225"/>
    </source>
</evidence>
<dbReference type="EMBL" id="CP089291">
    <property type="protein sequence ID" value="UOF89371.1"/>
    <property type="molecule type" value="Genomic_DNA"/>
</dbReference>
<dbReference type="RefSeq" id="WP_347436058.1">
    <property type="nucleotide sequence ID" value="NZ_CP089291.1"/>
</dbReference>
<protein>
    <recommendedName>
        <fullName evidence="3 12">Flagellar biosynthetic protein FlhB</fullName>
    </recommendedName>
</protein>
<keyword evidence="10 12" id="KW-0472">Membrane</keyword>
<name>A0ABY4CIW1_9BACL</name>
<evidence type="ECO:0000256" key="4">
    <source>
        <dbReference type="ARBA" id="ARBA00022448"/>
    </source>
</evidence>
<evidence type="ECO:0000256" key="3">
    <source>
        <dbReference type="ARBA" id="ARBA00021622"/>
    </source>
</evidence>
<feature type="compositionally biased region" description="Basic and acidic residues" evidence="13">
    <location>
        <begin position="11"/>
        <end position="29"/>
    </location>
</feature>
<organism evidence="14 15">
    <name type="scientific">Fodinisporobacter ferrooxydans</name>
    <dbReference type="NCBI Taxonomy" id="2901836"/>
    <lineage>
        <taxon>Bacteria</taxon>
        <taxon>Bacillati</taxon>
        <taxon>Bacillota</taxon>
        <taxon>Bacilli</taxon>
        <taxon>Bacillales</taxon>
        <taxon>Alicyclobacillaceae</taxon>
        <taxon>Fodinisporobacter</taxon>
    </lineage>
</organism>
<sequence>MNWHLQQFAGEKTEKATPKRRQEARDKGQIPRSQDLNQAVGLLLAIIGLKIFAFDMFGHITEWLKNRLGYVYHTDLTALDLQNLFIQSSKAMAVVVLPILAILFIGGMAVSYYQLRGFFSLQLLVPDFNRLNPISGIRKFFSLRSTLEAVKALLKIVIIAGIPYSSFQSAASHFSEWADISPIDMISVIGNLTYQIVLKIAVVLLILSIFDYIYQKYEFEKSIRMSKQDIKDERKNAEGDPAIKQKIRQRGYQLVLRRMMQEVPKADVVITNPTHFAVALQYEAGMHAPVVLAKGVDELAQRMKQIARDHDVAIVENRLLARTIYHTVELGQEIPGELFQAVAEVLAYVYRLRKKA</sequence>
<dbReference type="InterPro" id="IPR006136">
    <property type="entry name" value="FlhB"/>
</dbReference>
<comment type="function">
    <text evidence="12">Required for formation of the rod structure in the basal body of the flagellar apparatus. Together with FliI and FliH, may constitute the export apparatus of flagellin.</text>
</comment>
<evidence type="ECO:0000256" key="2">
    <source>
        <dbReference type="ARBA" id="ARBA00010690"/>
    </source>
</evidence>
<keyword evidence="14" id="KW-0969">Cilium</keyword>
<feature type="transmembrane region" description="Helical" evidence="12">
    <location>
        <begin position="91"/>
        <end position="113"/>
    </location>
</feature>
<dbReference type="Gene3D" id="6.10.250.2080">
    <property type="match status" value="1"/>
</dbReference>
<dbReference type="PRINTS" id="PR00950">
    <property type="entry name" value="TYPE3IMSPROT"/>
</dbReference>
<dbReference type="PANTHER" id="PTHR30531">
    <property type="entry name" value="FLAGELLAR BIOSYNTHETIC PROTEIN FLHB"/>
    <property type="match status" value="1"/>
</dbReference>
<feature type="region of interest" description="Disordered" evidence="13">
    <location>
        <begin position="1"/>
        <end position="30"/>
    </location>
</feature>
<dbReference type="InterPro" id="IPR006135">
    <property type="entry name" value="T3SS_substrate_exporter"/>
</dbReference>
<evidence type="ECO:0000256" key="13">
    <source>
        <dbReference type="SAM" id="MobiDB-lite"/>
    </source>
</evidence>
<evidence type="ECO:0000313" key="14">
    <source>
        <dbReference type="EMBL" id="UOF89371.1"/>
    </source>
</evidence>
<keyword evidence="6 12" id="KW-0812">Transmembrane</keyword>
<proteinExistence type="inferred from homology"/>
<evidence type="ECO:0000256" key="6">
    <source>
        <dbReference type="ARBA" id="ARBA00022692"/>
    </source>
</evidence>
<gene>
    <name evidence="12 14" type="primary">flhB</name>
    <name evidence="14" type="ORF">LSG31_15890</name>
</gene>
<keyword evidence="7 12" id="KW-1005">Bacterial flagellum biogenesis</keyword>
<dbReference type="InterPro" id="IPR029025">
    <property type="entry name" value="T3SS_substrate_exporter_C"/>
</dbReference>
<dbReference type="Pfam" id="PF01312">
    <property type="entry name" value="Bac_export_2"/>
    <property type="match status" value="1"/>
</dbReference>
<dbReference type="Gene3D" id="3.40.1690.10">
    <property type="entry name" value="secretion proteins EscU"/>
    <property type="match status" value="1"/>
</dbReference>
<reference evidence="14" key="1">
    <citation type="submission" date="2021-12" db="EMBL/GenBank/DDBJ databases">
        <title>Alicyclobacillaceae gen. nov., sp. nov., isolated from chalcocite enrichment system.</title>
        <authorList>
            <person name="Jiang Z."/>
        </authorList>
    </citation>
    <scope>NUCLEOTIDE SEQUENCE</scope>
    <source>
        <strain evidence="14">MYW30-H2</strain>
    </source>
</reference>
<keyword evidence="4 12" id="KW-0813">Transport</keyword>
<keyword evidence="9 12" id="KW-1133">Transmembrane helix</keyword>
<comment type="caution">
    <text evidence="12">Lacks conserved residue(s) required for the propagation of feature annotation.</text>
</comment>
<evidence type="ECO:0000256" key="7">
    <source>
        <dbReference type="ARBA" id="ARBA00022795"/>
    </source>
</evidence>
<evidence type="ECO:0000313" key="15">
    <source>
        <dbReference type="Proteomes" id="UP000830167"/>
    </source>
</evidence>
<keyword evidence="15" id="KW-1185">Reference proteome</keyword>
<dbReference type="NCBIfam" id="TIGR00328">
    <property type="entry name" value="flhB"/>
    <property type="match status" value="1"/>
</dbReference>
<keyword evidence="5 12" id="KW-1003">Cell membrane</keyword>
<keyword evidence="11 12" id="KW-1006">Bacterial flagellum protein export</keyword>
<accession>A0ABY4CIW1</accession>
<dbReference type="Proteomes" id="UP000830167">
    <property type="component" value="Chromosome"/>
</dbReference>
<evidence type="ECO:0000256" key="1">
    <source>
        <dbReference type="ARBA" id="ARBA00004651"/>
    </source>
</evidence>
<evidence type="ECO:0000256" key="5">
    <source>
        <dbReference type="ARBA" id="ARBA00022475"/>
    </source>
</evidence>
<feature type="transmembrane region" description="Helical" evidence="12">
    <location>
        <begin position="39"/>
        <end position="60"/>
    </location>
</feature>
<comment type="similarity">
    <text evidence="2 12">Belongs to the type III secretion exporter family.</text>
</comment>
<keyword evidence="14" id="KW-0282">Flagellum</keyword>
<evidence type="ECO:0000256" key="8">
    <source>
        <dbReference type="ARBA" id="ARBA00022927"/>
    </source>
</evidence>
<keyword evidence="8 12" id="KW-0653">Protein transport</keyword>
<dbReference type="SUPFAM" id="SSF160544">
    <property type="entry name" value="EscU C-terminal domain-like"/>
    <property type="match status" value="1"/>
</dbReference>